<keyword evidence="2" id="KW-0812">Transmembrane</keyword>
<dbReference type="AlphaFoldDB" id="A0A6J8ACY9"/>
<dbReference type="OrthoDB" id="6133105at2759"/>
<dbReference type="EMBL" id="CACVKT020001229">
    <property type="protein sequence ID" value="CAC5366321.1"/>
    <property type="molecule type" value="Genomic_DNA"/>
</dbReference>
<keyword evidence="2" id="KW-1133">Transmembrane helix</keyword>
<gene>
    <name evidence="3" type="ORF">MCOR_6667</name>
</gene>
<accession>A0A6J8ACY9</accession>
<feature type="compositionally biased region" description="Low complexity" evidence="1">
    <location>
        <begin position="261"/>
        <end position="271"/>
    </location>
</feature>
<name>A0A6J8ACY9_MYTCO</name>
<reference evidence="3 4" key="1">
    <citation type="submission" date="2020-06" db="EMBL/GenBank/DDBJ databases">
        <authorList>
            <person name="Li R."/>
            <person name="Bekaert M."/>
        </authorList>
    </citation>
    <scope>NUCLEOTIDE SEQUENCE [LARGE SCALE GENOMIC DNA]</scope>
    <source>
        <strain evidence="4">wild</strain>
    </source>
</reference>
<protein>
    <submittedName>
        <fullName evidence="3">Uncharacterized protein</fullName>
    </submittedName>
</protein>
<keyword evidence="4" id="KW-1185">Reference proteome</keyword>
<dbReference type="Proteomes" id="UP000507470">
    <property type="component" value="Unassembled WGS sequence"/>
</dbReference>
<proteinExistence type="predicted"/>
<feature type="region of interest" description="Disordered" evidence="1">
    <location>
        <begin position="254"/>
        <end position="274"/>
    </location>
</feature>
<keyword evidence="2" id="KW-0472">Membrane</keyword>
<evidence type="ECO:0000313" key="3">
    <source>
        <dbReference type="EMBL" id="CAC5366321.1"/>
    </source>
</evidence>
<evidence type="ECO:0000256" key="1">
    <source>
        <dbReference type="SAM" id="MobiDB-lite"/>
    </source>
</evidence>
<organism evidence="3 4">
    <name type="scientific">Mytilus coruscus</name>
    <name type="common">Sea mussel</name>
    <dbReference type="NCBI Taxonomy" id="42192"/>
    <lineage>
        <taxon>Eukaryota</taxon>
        <taxon>Metazoa</taxon>
        <taxon>Spiralia</taxon>
        <taxon>Lophotrochozoa</taxon>
        <taxon>Mollusca</taxon>
        <taxon>Bivalvia</taxon>
        <taxon>Autobranchia</taxon>
        <taxon>Pteriomorphia</taxon>
        <taxon>Mytilida</taxon>
        <taxon>Mytiloidea</taxon>
        <taxon>Mytilidae</taxon>
        <taxon>Mytilinae</taxon>
        <taxon>Mytilus</taxon>
    </lineage>
</organism>
<evidence type="ECO:0000256" key="2">
    <source>
        <dbReference type="SAM" id="Phobius"/>
    </source>
</evidence>
<evidence type="ECO:0000313" key="4">
    <source>
        <dbReference type="Proteomes" id="UP000507470"/>
    </source>
</evidence>
<sequence length="403" mass="44283">MCQTTTVVENDKGSNGVFLSLIEHENNCSCIVSVKNIGDRESVNLYIKRLNNLTEQPLCGMEIDIYFIRPNETSLLKQLATKCTSEENTKRVSLFGEEYLQFTSRVVNRNFSIGFCIQIEIENKKGNNDSFLEISCDNQKLTTTTDTPIHAQTTSSDITTNPQTTFSDITTNPQASLSDTPTQTQTTLNDLKTSEQITSLMSSPTPMIDTSNINDKTDSDGDSTHYIAIGSGGGFVLFVSLLVLIVLCKRRKSHHSGKGENSANSRASSAADNDDDDGLKYNVLYVSSERHDDIDVNYSTADGDIPRHISGEDDGDYSTVHDNKNIQDSSLYTHQVTNTSIEVNENNGVEHINAPTESGCVYAVVDKSHKTNSSVKNIETASTSATYAVVNKSRVTPPDERNK</sequence>
<feature type="region of interest" description="Disordered" evidence="1">
    <location>
        <begin position="147"/>
        <end position="186"/>
    </location>
</feature>
<feature type="transmembrane region" description="Helical" evidence="2">
    <location>
        <begin position="226"/>
        <end position="248"/>
    </location>
</feature>